<reference evidence="2" key="1">
    <citation type="journal article" date="2015" name="BMC Genomics">
        <title>Transcriptome profiling of a Rhizobium leguminosarum bv. trifolii rosR mutant reveals the role of the transcriptional regulator RosR in motility, synthesis of cell-surface components, and other cellular processes.</title>
        <authorList>
            <person name="Rachwal K."/>
            <person name="Matczynska E."/>
            <person name="Janczarek M."/>
        </authorList>
    </citation>
    <scope>NUCLEOTIDE SEQUENCE</scope>
    <source>
        <strain evidence="2">Rt24.2</strain>
    </source>
</reference>
<dbReference type="NCBIfam" id="NF040521">
    <property type="entry name" value="C45_proenzyme"/>
    <property type="match status" value="1"/>
</dbReference>
<dbReference type="RefSeq" id="WP_065276032.1">
    <property type="nucleotide sequence ID" value="NZ_MAMO01000005.1"/>
</dbReference>
<protein>
    <recommendedName>
        <fullName evidence="1">Peptidase C45 hydrolase domain-containing protein</fullName>
    </recommendedName>
</protein>
<name>A0A1B8RIJ9_RHILT</name>
<dbReference type="Gene3D" id="1.10.10.2120">
    <property type="match status" value="1"/>
</dbReference>
<sequence>MSIDTDYRLASLTLSGSHYDIGRGLGRHGASLVHGHIVKTYAWATVMALRHDDRIRAARSVVEERYPQYLQELSGLADGMELPFDEVFAWNCRGDVWAMAPDGCTTVQIPGSFPVIAHNEDGDPGLRSRCALATITPNQGQPFTAFVYPGSIPGHTFAINGSGLVLTVNNIRSTLAGDGLPRMVLSRAVLDCATIDAALTLLSEAPRSGAFHFTLAQAGQSRLVSVEFTHANCSIAEIASPAVHANHLVHVEMAFEPQIITGSSGSRQERGQDILDANDEPPAPLSVLWDQEHRILPIYRVQPDDPDNENTLATAVFKIGRDSVDWAVYDSAGSAARFENTGLKIATM</sequence>
<dbReference type="InterPro" id="IPR047794">
    <property type="entry name" value="C45_proenzyme-like"/>
</dbReference>
<reference evidence="2" key="2">
    <citation type="journal article" date="2016" name="Front. Microbiol.">
        <title>The Regulatory Protein RosR Affects Rhizobium leguminosarum bv. trifolii Protein Profiles, Cell Surface Properties, and Symbiosis with Clover.</title>
        <authorList>
            <person name="Rachwal K."/>
            <person name="Boguszewska A."/>
            <person name="Kopcinska J."/>
            <person name="Karas M."/>
            <person name="Tchorzewski M."/>
            <person name="Janczarek M."/>
        </authorList>
    </citation>
    <scope>NUCLEOTIDE SEQUENCE</scope>
    <source>
        <strain evidence="2">Rt24.2</strain>
    </source>
</reference>
<feature type="domain" description="Peptidase C45 hydrolase" evidence="1">
    <location>
        <begin position="115"/>
        <end position="320"/>
    </location>
</feature>
<dbReference type="InterPro" id="IPR005079">
    <property type="entry name" value="Peptidase_C45_hydrolase"/>
</dbReference>
<accession>A0A1B8RIJ9</accession>
<evidence type="ECO:0000313" key="2">
    <source>
        <dbReference type="EMBL" id="AOO88567.1"/>
    </source>
</evidence>
<proteinExistence type="predicted"/>
<organism evidence="2">
    <name type="scientific">Rhizobium leguminosarum bv. trifolii</name>
    <dbReference type="NCBI Taxonomy" id="386"/>
    <lineage>
        <taxon>Bacteria</taxon>
        <taxon>Pseudomonadati</taxon>
        <taxon>Pseudomonadota</taxon>
        <taxon>Alphaproteobacteria</taxon>
        <taxon>Hyphomicrobiales</taxon>
        <taxon>Rhizobiaceae</taxon>
        <taxon>Rhizobium/Agrobacterium group</taxon>
        <taxon>Rhizobium</taxon>
    </lineage>
</organism>
<dbReference type="PANTHER" id="PTHR34180:SF1">
    <property type="entry name" value="BETA-ALANYL-DOPAMINE_CARCININE HYDROLASE"/>
    <property type="match status" value="1"/>
</dbReference>
<dbReference type="AlphaFoldDB" id="A0A1B8RIJ9"/>
<dbReference type="Pfam" id="PF03417">
    <property type="entry name" value="AAT"/>
    <property type="match status" value="1"/>
</dbReference>
<dbReference type="Gene3D" id="3.60.60.10">
    <property type="entry name" value="Penicillin V Acylase, Chain A"/>
    <property type="match status" value="1"/>
</dbReference>
<dbReference type="PANTHER" id="PTHR34180">
    <property type="entry name" value="PEPTIDASE C45"/>
    <property type="match status" value="1"/>
</dbReference>
<dbReference type="EMBL" id="KX486203">
    <property type="protein sequence ID" value="AOO88567.1"/>
    <property type="molecule type" value="Genomic_DNA"/>
</dbReference>
<dbReference type="InterPro" id="IPR047801">
    <property type="entry name" value="Peptidase_C45"/>
</dbReference>
<evidence type="ECO:0000259" key="1">
    <source>
        <dbReference type="Pfam" id="PF03417"/>
    </source>
</evidence>